<dbReference type="Proteomes" id="UP001243717">
    <property type="component" value="Unassembled WGS sequence"/>
</dbReference>
<comment type="similarity">
    <text evidence="1">Belongs to the glycosyl hydrolase 2 family.</text>
</comment>
<dbReference type="GO" id="GO:0004386">
    <property type="term" value="F:helicase activity"/>
    <property type="evidence" value="ECO:0007669"/>
    <property type="project" value="UniProtKB-KW"/>
</dbReference>
<gene>
    <name evidence="8" type="ORF">QEH59_01220</name>
</gene>
<dbReference type="SUPFAM" id="SSF49785">
    <property type="entry name" value="Galactose-binding domain-like"/>
    <property type="match status" value="1"/>
</dbReference>
<keyword evidence="3" id="KW-0326">Glycosidase</keyword>
<dbReference type="Pfam" id="PF00703">
    <property type="entry name" value="Glyco_hydro_2"/>
    <property type="match status" value="1"/>
</dbReference>
<organism evidence="8 9">
    <name type="scientific">Thalassobacterium sedimentorum</name>
    <dbReference type="NCBI Taxonomy" id="3041258"/>
    <lineage>
        <taxon>Bacteria</taxon>
        <taxon>Pseudomonadati</taxon>
        <taxon>Verrucomicrobiota</taxon>
        <taxon>Opitutia</taxon>
        <taxon>Puniceicoccales</taxon>
        <taxon>Coraliomargaritaceae</taxon>
        <taxon>Thalassobacterium</taxon>
    </lineage>
</organism>
<dbReference type="RefSeq" id="WP_308983535.1">
    <property type="nucleotide sequence ID" value="NZ_JARXIC010000002.1"/>
</dbReference>
<feature type="domain" description="Glycoside hydrolase family 2 catalytic" evidence="5">
    <location>
        <begin position="278"/>
        <end position="401"/>
    </location>
</feature>
<dbReference type="GO" id="GO:0016787">
    <property type="term" value="F:hydrolase activity"/>
    <property type="evidence" value="ECO:0007669"/>
    <property type="project" value="UniProtKB-KW"/>
</dbReference>
<dbReference type="PRINTS" id="PR00132">
    <property type="entry name" value="GLHYDRLASE2"/>
</dbReference>
<protein>
    <submittedName>
        <fullName evidence="8">Glycoside hydrolase family 2 TIM barrel-domain containing protein</fullName>
    </submittedName>
</protein>
<accession>A0ABU1AGX3</accession>
<dbReference type="SUPFAM" id="SSF49303">
    <property type="entry name" value="beta-Galactosidase/glucuronidase domain"/>
    <property type="match status" value="1"/>
</dbReference>
<feature type="domain" description="Glycoside hydrolase family 2 immunoglobulin-like beta-sandwich" evidence="4">
    <location>
        <begin position="167"/>
        <end position="270"/>
    </location>
</feature>
<dbReference type="PANTHER" id="PTHR42732:SF1">
    <property type="entry name" value="BETA-MANNOSIDASE"/>
    <property type="match status" value="1"/>
</dbReference>
<evidence type="ECO:0000313" key="9">
    <source>
        <dbReference type="Proteomes" id="UP001243717"/>
    </source>
</evidence>
<comment type="caution">
    <text evidence="8">The sequence shown here is derived from an EMBL/GenBank/DDBJ whole genome shotgun (WGS) entry which is preliminary data.</text>
</comment>
<dbReference type="Pfam" id="PF02836">
    <property type="entry name" value="Glyco_hydro_2_C"/>
    <property type="match status" value="1"/>
</dbReference>
<feature type="domain" description="Glycosyl hydrolases family 2 sugar binding" evidence="6">
    <location>
        <begin position="44"/>
        <end position="148"/>
    </location>
</feature>
<dbReference type="Pfam" id="PF02837">
    <property type="entry name" value="Glyco_hydro_2_N"/>
    <property type="match status" value="1"/>
</dbReference>
<keyword evidence="9" id="KW-1185">Reference proteome</keyword>
<name>A0ABU1AGX3_9BACT</name>
<keyword evidence="8" id="KW-0067">ATP-binding</keyword>
<proteinExistence type="inferred from homology"/>
<dbReference type="Gene3D" id="3.20.20.80">
    <property type="entry name" value="Glycosidases"/>
    <property type="match status" value="1"/>
</dbReference>
<evidence type="ECO:0000259" key="7">
    <source>
        <dbReference type="Pfam" id="PF16355"/>
    </source>
</evidence>
<dbReference type="SUPFAM" id="SSF51445">
    <property type="entry name" value="(Trans)glycosidases"/>
    <property type="match status" value="1"/>
</dbReference>
<keyword evidence="8" id="KW-0547">Nucleotide-binding</keyword>
<evidence type="ECO:0000259" key="4">
    <source>
        <dbReference type="Pfam" id="PF00703"/>
    </source>
</evidence>
<evidence type="ECO:0000256" key="2">
    <source>
        <dbReference type="ARBA" id="ARBA00022801"/>
    </source>
</evidence>
<sequence>MSTKRIIDLNAGWSFSIEGQHPEAVCVPHTPKACDLNGSDMWTGVCEYSRELLVEETDGLGAVLLRFEGLMQKAEIRIDGKLVAIHSGGYLPLCVDVLKEIVAGRRHQLTVTLDNRHDAEIPPGKALDKIDFCWHGGIYRTVSLELKPRLHITDEAEANKVAGGGIFVRYPMVTADTASISVAVDVRNRGDASQAGRVRVTLLDDTDSRVADNEASFDFAPDEDHQLTTEMTLLKPKLWFPDAPNLYRLRVEVIAAHGDVDSREIQIGIRRFVASRSRGLEINGKPYRLLGTNRHQEYPYLGYALSDAAQWRDAMKIKNSGFDYVRCSHYPQSPAFLDACDALGIVVMSCIPGWQYFGSEVFQDACEVAARELVRRDRNHPSAFFWELSLNEAEMPDEFMARMHHAGHEEYPGDQFYTCGWIDAFDLYIRSRQHDGLHTYRNGERALIVAEYGDWEFYASNGGFNQDAHEGVMDSRFSSRQQRGDGELAQIQQARNFIEAVNENLSTKAIACGQWAFCDYTRGYHSMRATMGVRDIFRLPKYAHYFYRSQRPIGTADTAWDSGAMVFIASNWEASSSRRILVFSNAEQVELLLNGERIGVQSPSISIHTQYLRHPPFVFDLDAVVPGILEARALVDGTVVACDQRRTTCVWTQLRIVVDSEQVPVVVGCIDTLIVHVECLDESGVLVTDAEGAINITVRGPAELIGPLGGTAHLEAGIASCVLRTLPEDGEIILSACATGGLSTEMRLKRSPVIGTAL</sequence>
<dbReference type="InterPro" id="IPR006103">
    <property type="entry name" value="Glyco_hydro_2_cat"/>
</dbReference>
<dbReference type="Gene3D" id="2.60.120.260">
    <property type="entry name" value="Galactose-binding domain-like"/>
    <property type="match status" value="1"/>
</dbReference>
<keyword evidence="2 8" id="KW-0378">Hydrolase</keyword>
<dbReference type="Pfam" id="PF16355">
    <property type="entry name" value="DUF4982"/>
    <property type="match status" value="1"/>
</dbReference>
<dbReference type="InterPro" id="IPR032311">
    <property type="entry name" value="DUF4982"/>
</dbReference>
<dbReference type="InterPro" id="IPR008979">
    <property type="entry name" value="Galactose-bd-like_sf"/>
</dbReference>
<dbReference type="InterPro" id="IPR017853">
    <property type="entry name" value="GH"/>
</dbReference>
<feature type="domain" description="DUF4982" evidence="7">
    <location>
        <begin position="579"/>
        <end position="641"/>
    </location>
</feature>
<evidence type="ECO:0000256" key="1">
    <source>
        <dbReference type="ARBA" id="ARBA00007401"/>
    </source>
</evidence>
<dbReference type="InterPro" id="IPR051913">
    <property type="entry name" value="GH2_Domain-Containing"/>
</dbReference>
<dbReference type="InterPro" id="IPR006101">
    <property type="entry name" value="Glyco_hydro_2"/>
</dbReference>
<reference evidence="8 9" key="1">
    <citation type="submission" date="2023-04" db="EMBL/GenBank/DDBJ databases">
        <title>A novel bacteria isolated from coastal sediment.</title>
        <authorList>
            <person name="Liu X.-J."/>
            <person name="Du Z.-J."/>
        </authorList>
    </citation>
    <scope>NUCLEOTIDE SEQUENCE [LARGE SCALE GENOMIC DNA]</scope>
    <source>
        <strain evidence="8 9">SDUM461004</strain>
    </source>
</reference>
<dbReference type="InterPro" id="IPR036156">
    <property type="entry name" value="Beta-gal/glucu_dom_sf"/>
</dbReference>
<dbReference type="InterPro" id="IPR013783">
    <property type="entry name" value="Ig-like_fold"/>
</dbReference>
<keyword evidence="8" id="KW-0347">Helicase</keyword>
<dbReference type="InterPro" id="IPR006104">
    <property type="entry name" value="Glyco_hydro_2_N"/>
</dbReference>
<evidence type="ECO:0000259" key="5">
    <source>
        <dbReference type="Pfam" id="PF02836"/>
    </source>
</evidence>
<dbReference type="EMBL" id="JARXIC010000002">
    <property type="protein sequence ID" value="MDQ8193026.1"/>
    <property type="molecule type" value="Genomic_DNA"/>
</dbReference>
<evidence type="ECO:0000313" key="8">
    <source>
        <dbReference type="EMBL" id="MDQ8193026.1"/>
    </source>
</evidence>
<dbReference type="PANTHER" id="PTHR42732">
    <property type="entry name" value="BETA-GALACTOSIDASE"/>
    <property type="match status" value="1"/>
</dbReference>
<evidence type="ECO:0000259" key="6">
    <source>
        <dbReference type="Pfam" id="PF02837"/>
    </source>
</evidence>
<dbReference type="Gene3D" id="2.60.40.10">
    <property type="entry name" value="Immunoglobulins"/>
    <property type="match status" value="3"/>
</dbReference>
<dbReference type="InterPro" id="IPR006102">
    <property type="entry name" value="Ig-like_GH2"/>
</dbReference>
<evidence type="ECO:0000256" key="3">
    <source>
        <dbReference type="ARBA" id="ARBA00023295"/>
    </source>
</evidence>